<protein>
    <submittedName>
        <fullName evidence="7">Glutaryl-7-aminocephalosporanic-acid acylase</fullName>
        <ecNumber evidence="7">3.5.1.93</ecNumber>
    </submittedName>
</protein>
<dbReference type="Pfam" id="PF01804">
    <property type="entry name" value="Penicil_amidase"/>
    <property type="match status" value="1"/>
</dbReference>
<comment type="similarity">
    <text evidence="1">Belongs to the peptidase S45 family.</text>
</comment>
<dbReference type="SUPFAM" id="SSF56235">
    <property type="entry name" value="N-terminal nucleophile aminohydrolases (Ntn hydrolases)"/>
    <property type="match status" value="1"/>
</dbReference>
<dbReference type="EMBL" id="AMGM01000046">
    <property type="protein sequence ID" value="EKB48658.1"/>
    <property type="molecule type" value="Genomic_DNA"/>
</dbReference>
<evidence type="ECO:0000256" key="6">
    <source>
        <dbReference type="PIRSR" id="PIRSR001227-2"/>
    </source>
</evidence>
<dbReference type="InterPro" id="IPR029055">
    <property type="entry name" value="Ntn_hydrolases_N"/>
</dbReference>
<keyword evidence="6" id="KW-0106">Calcium</keyword>
<dbReference type="GO" id="GO:0046872">
    <property type="term" value="F:metal ion binding"/>
    <property type="evidence" value="ECO:0007669"/>
    <property type="project" value="UniProtKB-KW"/>
</dbReference>
<dbReference type="PANTHER" id="PTHR34218:SF3">
    <property type="entry name" value="ACYL-HOMOSERINE LACTONE ACYLASE PVDQ"/>
    <property type="match status" value="1"/>
</dbReference>
<evidence type="ECO:0000256" key="2">
    <source>
        <dbReference type="ARBA" id="ARBA00022729"/>
    </source>
</evidence>
<comment type="caution">
    <text evidence="7">The sequence shown here is derived from an EMBL/GenBank/DDBJ whole genome shotgun (WGS) entry which is preliminary data.</text>
</comment>
<dbReference type="Gene3D" id="3.60.20.10">
    <property type="entry name" value="Glutamine Phosphoribosylpyrophosphate, subunit 1, domain 1"/>
    <property type="match status" value="1"/>
</dbReference>
<dbReference type="InterPro" id="IPR043146">
    <property type="entry name" value="Penicillin_amidase_N_B-knob"/>
</dbReference>
<comment type="cofactor">
    <cofactor evidence="6">
        <name>Ca(2+)</name>
        <dbReference type="ChEBI" id="CHEBI:29108"/>
    </cofactor>
    <text evidence="6">Binds 1 Ca(2+) ion per dimer.</text>
</comment>
<name>K1LE71_CECL9</name>
<sequence length="695" mass="78110">MNQIKLTPIYILLFLLNSCTNDFSYSGYETRNVQIARDAYGVPHIFGKTDADVAYGLAWAHAEDDFETTQLTLLAGKAMLGRYLGEQGAAVDFFVHLLETRDIASNKYLSDFSPDFQKLVDAYLSGINDFALTHPERVLLKEAFPVTHTDIISAYILSLAQMSGADGAVQKIVAGTIDKGEVTDPAAGSNAIAIHPSRTDSGEAFLAINSHQPLTGPVAWYEAHLHSEAGWNILGGLFPGGLTVFHGVNEHLGWAHTVNNPDKLDVFQLKMHPEKKNRYEVDGEWLELQEKRVWLKVKMWDLVTIPVPKKVWKSVFGPTLVTNQGVFSIRTGSLEVITAPEQWYRMNKAKNYSEFKAAMDMMALPGFNTVYADKYDTIYYVSNALLPVRNPEFDFSKTLLGDSRSKLWEEYYPFDALPQQVNPSSGYLFNTNHSAFKASAEADNLDFDTFPTGMGYYLTDNNRSLRFREVMQDTGLLSYEKFKSIKFDKQLPENLAYEINVDALFSLEPALYPDIAEELEILNTWNKQSTTRSRGAALFAFAYYAIRDKTKEENLDPKRVLNKEEAAETIKAAKDYFAHHFPGKEVHLGDFQKLVRGGKALPLFGIPDVIAAMRSEPYQGGVRKGEQGESYIILVKFGEGLPEIETVNVYGASNQTDSPHYSDQMELFVNQQLKPMTLEKEEVLKNAVRVYNPGN</sequence>
<dbReference type="GO" id="GO:0017000">
    <property type="term" value="P:antibiotic biosynthetic process"/>
    <property type="evidence" value="ECO:0007669"/>
    <property type="project" value="InterPro"/>
</dbReference>
<gene>
    <name evidence="7" type="ORF">B879_02749</name>
</gene>
<keyword evidence="8" id="KW-1185">Reference proteome</keyword>
<dbReference type="OrthoDB" id="9759796at2"/>
<dbReference type="AlphaFoldDB" id="K1LE71"/>
<feature type="active site" description="Nucleophile" evidence="5">
    <location>
        <position position="189"/>
    </location>
</feature>
<evidence type="ECO:0000313" key="8">
    <source>
        <dbReference type="Proteomes" id="UP000004478"/>
    </source>
</evidence>
<keyword evidence="3 7" id="KW-0378">Hydrolase</keyword>
<keyword evidence="2" id="KW-0732">Signal</keyword>
<dbReference type="InterPro" id="IPR002692">
    <property type="entry name" value="S45"/>
</dbReference>
<dbReference type="Gene3D" id="2.30.120.10">
    <property type="match status" value="1"/>
</dbReference>
<evidence type="ECO:0000256" key="5">
    <source>
        <dbReference type="PIRSR" id="PIRSR001227-1"/>
    </source>
</evidence>
<proteinExistence type="inferred from homology"/>
<dbReference type="RefSeq" id="WP_009185771.1">
    <property type="nucleotide sequence ID" value="NZ_AMGM01000046.1"/>
</dbReference>
<accession>K1LE71</accession>
<evidence type="ECO:0000313" key="7">
    <source>
        <dbReference type="EMBL" id="EKB48658.1"/>
    </source>
</evidence>
<dbReference type="PANTHER" id="PTHR34218">
    <property type="entry name" value="PEPTIDASE S45 PENICILLIN AMIDASE"/>
    <property type="match status" value="1"/>
</dbReference>
<dbReference type="InterPro" id="IPR014395">
    <property type="entry name" value="Pen/GL7ACA/AHL_acylase"/>
</dbReference>
<evidence type="ECO:0000256" key="3">
    <source>
        <dbReference type="ARBA" id="ARBA00022801"/>
    </source>
</evidence>
<dbReference type="PIRSF" id="PIRSF001227">
    <property type="entry name" value="Pen_acylase"/>
    <property type="match status" value="1"/>
</dbReference>
<reference evidence="7 8" key="1">
    <citation type="journal article" date="2012" name="J. Bacteriol.">
        <title>Draft Genome Sequence of Cecembia lonarensis Strain LW9T, Isolated from Lonar Lake, a Haloalkaline Lake in India.</title>
        <authorList>
            <person name="Shivaji S."/>
            <person name="Ara S."/>
            <person name="Singh A."/>
            <person name="Pinnaka A.K."/>
        </authorList>
    </citation>
    <scope>NUCLEOTIDE SEQUENCE [LARGE SCALE GENOMIC DNA]</scope>
    <source>
        <strain evidence="7 8">LW9</strain>
    </source>
</reference>
<dbReference type="PATRIC" id="fig|1225176.3.peg.2930"/>
<feature type="binding site" evidence="6">
    <location>
        <position position="265"/>
    </location>
    <ligand>
        <name>Ca(2+)</name>
        <dbReference type="ChEBI" id="CHEBI:29108"/>
    </ligand>
</feature>
<dbReference type="MEROPS" id="S45.002"/>
<feature type="binding site" evidence="6">
    <location>
        <position position="262"/>
    </location>
    <ligand>
        <name>Ca(2+)</name>
        <dbReference type="ChEBI" id="CHEBI:29108"/>
    </ligand>
</feature>
<dbReference type="Gene3D" id="1.10.439.10">
    <property type="entry name" value="Penicillin Amidohydrolase, domain 1"/>
    <property type="match status" value="1"/>
</dbReference>
<evidence type="ECO:0000256" key="1">
    <source>
        <dbReference type="ARBA" id="ARBA00006586"/>
    </source>
</evidence>
<dbReference type="InterPro" id="IPR023343">
    <property type="entry name" value="Penicillin_amidase_dom1"/>
</dbReference>
<dbReference type="Gene3D" id="1.10.1400.10">
    <property type="match status" value="1"/>
</dbReference>
<keyword evidence="6" id="KW-0479">Metal-binding</keyword>
<dbReference type="InterPro" id="IPR043147">
    <property type="entry name" value="Penicillin_amidase_A-knob"/>
</dbReference>
<organism evidence="7 8">
    <name type="scientific">Cecembia lonarensis (strain CCUG 58316 / KCTC 22772 / LW9)</name>
    <dbReference type="NCBI Taxonomy" id="1225176"/>
    <lineage>
        <taxon>Bacteria</taxon>
        <taxon>Pseudomonadati</taxon>
        <taxon>Bacteroidota</taxon>
        <taxon>Cytophagia</taxon>
        <taxon>Cytophagales</taxon>
        <taxon>Cyclobacteriaceae</taxon>
        <taxon>Cecembia</taxon>
    </lineage>
</organism>
<evidence type="ECO:0000256" key="4">
    <source>
        <dbReference type="ARBA" id="ARBA00023145"/>
    </source>
</evidence>
<feature type="binding site" evidence="6">
    <location>
        <position position="443"/>
    </location>
    <ligand>
        <name>Ca(2+)</name>
        <dbReference type="ChEBI" id="CHEBI:29108"/>
    </ligand>
</feature>
<dbReference type="EC" id="3.5.1.93" evidence="7"/>
<keyword evidence="4" id="KW-0865">Zymogen</keyword>
<dbReference type="GO" id="GO:0033968">
    <property type="term" value="F:glutaryl-7-aminocephalosporanic-acid acylase activity"/>
    <property type="evidence" value="ECO:0007669"/>
    <property type="project" value="UniProtKB-EC"/>
</dbReference>
<dbReference type="Proteomes" id="UP000004478">
    <property type="component" value="Unassembled WGS sequence"/>
</dbReference>